<protein>
    <submittedName>
        <fullName evidence="2">Uncharacterized protein</fullName>
    </submittedName>
</protein>
<keyword evidence="1" id="KW-1133">Transmembrane helix</keyword>
<feature type="transmembrane region" description="Helical" evidence="1">
    <location>
        <begin position="54"/>
        <end position="73"/>
    </location>
</feature>
<dbReference type="Proteomes" id="UP000611723">
    <property type="component" value="Unassembled WGS sequence"/>
</dbReference>
<evidence type="ECO:0000313" key="3">
    <source>
        <dbReference type="Proteomes" id="UP000611723"/>
    </source>
</evidence>
<sequence length="350" mass="40681">MSEEEKKQNNSNNSDEIDLRQLFSSIGDFFKSIFVGFIMLIVAFKNATIKYFKIIFLFVVLGGLIGIALKYVLPDYYTSSMLLRSSYSTVKLTESSIEKLDQLCQEGNYEGLATKLNIDTAVAKNIKGFSYEPFVSEAEIVELEILKEQLKSEIENEEVIERFVEKLKNENKSTYRIFVQVYDSKNLGSLEEPLIDYFRNSQYISKRLQIEKENLILKERNIDEELQKLDSLRELVIKNYDNLAERNRTGSNNIIMKDEQLIDPLSIINKRDQLYQEKLRIQQQLYLTPSFELIDGFTVFSKPDSPGLLKIGFYSCLYGLLIAYVIIMLIYFNKYLNSVEELEKKKSELG</sequence>
<dbReference type="RefSeq" id="WP_201431592.1">
    <property type="nucleotide sequence ID" value="NZ_JAEQBW010000005.1"/>
</dbReference>
<accession>A0A935CCB7</accession>
<gene>
    <name evidence="2" type="ORF">JKA74_12820</name>
</gene>
<keyword evidence="1" id="KW-0472">Membrane</keyword>
<keyword evidence="3" id="KW-1185">Reference proteome</keyword>
<dbReference type="EMBL" id="JAEQBW010000005">
    <property type="protein sequence ID" value="MBK6265918.1"/>
    <property type="molecule type" value="Genomic_DNA"/>
</dbReference>
<evidence type="ECO:0000313" key="2">
    <source>
        <dbReference type="EMBL" id="MBK6265918.1"/>
    </source>
</evidence>
<comment type="caution">
    <text evidence="2">The sequence shown here is derived from an EMBL/GenBank/DDBJ whole genome shotgun (WGS) entry which is preliminary data.</text>
</comment>
<name>A0A935CCB7_9BACT</name>
<feature type="transmembrane region" description="Helical" evidence="1">
    <location>
        <begin position="311"/>
        <end position="332"/>
    </location>
</feature>
<keyword evidence="1" id="KW-0812">Transmembrane</keyword>
<organism evidence="2 3">
    <name type="scientific">Marivirga aurantiaca</name>
    <dbReference type="NCBI Taxonomy" id="2802615"/>
    <lineage>
        <taxon>Bacteria</taxon>
        <taxon>Pseudomonadati</taxon>
        <taxon>Bacteroidota</taxon>
        <taxon>Cytophagia</taxon>
        <taxon>Cytophagales</taxon>
        <taxon>Marivirgaceae</taxon>
        <taxon>Marivirga</taxon>
    </lineage>
</organism>
<feature type="transmembrane region" description="Helical" evidence="1">
    <location>
        <begin position="29"/>
        <end position="48"/>
    </location>
</feature>
<proteinExistence type="predicted"/>
<dbReference type="AlphaFoldDB" id="A0A935CCB7"/>
<reference evidence="2" key="1">
    <citation type="submission" date="2021-01" db="EMBL/GenBank/DDBJ databases">
        <title>Marivirga aurantiaca sp. nov., isolated from intertidal surface sediments.</title>
        <authorList>
            <person name="Zhang M."/>
        </authorList>
    </citation>
    <scope>NUCLEOTIDE SEQUENCE</scope>
    <source>
        <strain evidence="2">S37H4</strain>
    </source>
</reference>
<evidence type="ECO:0000256" key="1">
    <source>
        <dbReference type="SAM" id="Phobius"/>
    </source>
</evidence>